<feature type="compositionally biased region" description="Polar residues" evidence="1">
    <location>
        <begin position="34"/>
        <end position="43"/>
    </location>
</feature>
<comment type="caution">
    <text evidence="2">The sequence shown here is derived from an EMBL/GenBank/DDBJ whole genome shotgun (WGS) entry which is preliminary data.</text>
</comment>
<feature type="region of interest" description="Disordered" evidence="1">
    <location>
        <begin position="1"/>
        <end position="49"/>
    </location>
</feature>
<dbReference type="Proteomes" id="UP001476798">
    <property type="component" value="Unassembled WGS sequence"/>
</dbReference>
<reference evidence="2 3" key="1">
    <citation type="submission" date="2021-06" db="EMBL/GenBank/DDBJ databases">
        <authorList>
            <person name="Palmer J.M."/>
        </authorList>
    </citation>
    <scope>NUCLEOTIDE SEQUENCE [LARGE SCALE GENOMIC DNA]</scope>
    <source>
        <strain evidence="2 3">GA_2019</strain>
        <tissue evidence="2">Muscle</tissue>
    </source>
</reference>
<dbReference type="EMBL" id="JAHRIO010047338">
    <property type="protein sequence ID" value="MEQ2173606.1"/>
    <property type="molecule type" value="Genomic_DNA"/>
</dbReference>
<protein>
    <submittedName>
        <fullName evidence="2">Uncharacterized protein</fullName>
    </submittedName>
</protein>
<feature type="compositionally biased region" description="Basic and acidic residues" evidence="1">
    <location>
        <begin position="1"/>
        <end position="23"/>
    </location>
</feature>
<gene>
    <name evidence="2" type="ORF">GOODEAATRI_033732</name>
</gene>
<feature type="non-terminal residue" evidence="2">
    <location>
        <position position="130"/>
    </location>
</feature>
<feature type="region of interest" description="Disordered" evidence="1">
    <location>
        <begin position="61"/>
        <end position="130"/>
    </location>
</feature>
<evidence type="ECO:0000313" key="2">
    <source>
        <dbReference type="EMBL" id="MEQ2173606.1"/>
    </source>
</evidence>
<feature type="compositionally biased region" description="Basic and acidic residues" evidence="1">
    <location>
        <begin position="94"/>
        <end position="116"/>
    </location>
</feature>
<organism evidence="2 3">
    <name type="scientific">Goodea atripinnis</name>
    <dbReference type="NCBI Taxonomy" id="208336"/>
    <lineage>
        <taxon>Eukaryota</taxon>
        <taxon>Metazoa</taxon>
        <taxon>Chordata</taxon>
        <taxon>Craniata</taxon>
        <taxon>Vertebrata</taxon>
        <taxon>Euteleostomi</taxon>
        <taxon>Actinopterygii</taxon>
        <taxon>Neopterygii</taxon>
        <taxon>Teleostei</taxon>
        <taxon>Neoteleostei</taxon>
        <taxon>Acanthomorphata</taxon>
        <taxon>Ovalentaria</taxon>
        <taxon>Atherinomorphae</taxon>
        <taxon>Cyprinodontiformes</taxon>
        <taxon>Goodeidae</taxon>
        <taxon>Goodea</taxon>
    </lineage>
</organism>
<feature type="compositionally biased region" description="Basic and acidic residues" evidence="1">
    <location>
        <begin position="68"/>
        <end position="81"/>
    </location>
</feature>
<keyword evidence="3" id="KW-1185">Reference proteome</keyword>
<accession>A0ABV0NRF9</accession>
<sequence length="130" mass="14550">MGGGAGDREKASTSTESRKKQDQQVEPDDGVKPSTAQGDTAASNPEEKIEELRDLVKSLIRSQAARDQQMEKDASHQEQKWKSMQHQFQQIHLQVHEMQQDPRGEQRESGARRPQDDTDSGEGISQPTNP</sequence>
<name>A0ABV0NRF9_9TELE</name>
<evidence type="ECO:0000256" key="1">
    <source>
        <dbReference type="SAM" id="MobiDB-lite"/>
    </source>
</evidence>
<feature type="compositionally biased region" description="Polar residues" evidence="1">
    <location>
        <begin position="82"/>
        <end position="92"/>
    </location>
</feature>
<evidence type="ECO:0000313" key="3">
    <source>
        <dbReference type="Proteomes" id="UP001476798"/>
    </source>
</evidence>
<proteinExistence type="predicted"/>